<organism evidence="1 2">
    <name type="scientific">Podospora didyma</name>
    <dbReference type="NCBI Taxonomy" id="330526"/>
    <lineage>
        <taxon>Eukaryota</taxon>
        <taxon>Fungi</taxon>
        <taxon>Dikarya</taxon>
        <taxon>Ascomycota</taxon>
        <taxon>Pezizomycotina</taxon>
        <taxon>Sordariomycetes</taxon>
        <taxon>Sordariomycetidae</taxon>
        <taxon>Sordariales</taxon>
        <taxon>Podosporaceae</taxon>
        <taxon>Podospora</taxon>
    </lineage>
</organism>
<evidence type="ECO:0000313" key="1">
    <source>
        <dbReference type="EMBL" id="KAK3387822.1"/>
    </source>
</evidence>
<evidence type="ECO:0000313" key="2">
    <source>
        <dbReference type="Proteomes" id="UP001285441"/>
    </source>
</evidence>
<reference evidence="1" key="1">
    <citation type="journal article" date="2023" name="Mol. Phylogenet. Evol.">
        <title>Genome-scale phylogeny and comparative genomics of the fungal order Sordariales.</title>
        <authorList>
            <person name="Hensen N."/>
            <person name="Bonometti L."/>
            <person name="Westerberg I."/>
            <person name="Brannstrom I.O."/>
            <person name="Guillou S."/>
            <person name="Cros-Aarteil S."/>
            <person name="Calhoun S."/>
            <person name="Haridas S."/>
            <person name="Kuo A."/>
            <person name="Mondo S."/>
            <person name="Pangilinan J."/>
            <person name="Riley R."/>
            <person name="LaButti K."/>
            <person name="Andreopoulos B."/>
            <person name="Lipzen A."/>
            <person name="Chen C."/>
            <person name="Yan M."/>
            <person name="Daum C."/>
            <person name="Ng V."/>
            <person name="Clum A."/>
            <person name="Steindorff A."/>
            <person name="Ohm R.A."/>
            <person name="Martin F."/>
            <person name="Silar P."/>
            <person name="Natvig D.O."/>
            <person name="Lalanne C."/>
            <person name="Gautier V."/>
            <person name="Ament-Velasquez S.L."/>
            <person name="Kruys A."/>
            <person name="Hutchinson M.I."/>
            <person name="Powell A.J."/>
            <person name="Barry K."/>
            <person name="Miller A.N."/>
            <person name="Grigoriev I.V."/>
            <person name="Debuchy R."/>
            <person name="Gladieux P."/>
            <person name="Hiltunen Thoren M."/>
            <person name="Johannesson H."/>
        </authorList>
    </citation>
    <scope>NUCLEOTIDE SEQUENCE</scope>
    <source>
        <strain evidence="1">CBS 232.78</strain>
    </source>
</reference>
<comment type="caution">
    <text evidence="1">The sequence shown here is derived from an EMBL/GenBank/DDBJ whole genome shotgun (WGS) entry which is preliminary data.</text>
</comment>
<accession>A0AAE0NUC1</accession>
<reference evidence="1" key="2">
    <citation type="submission" date="2023-06" db="EMBL/GenBank/DDBJ databases">
        <authorList>
            <consortium name="Lawrence Berkeley National Laboratory"/>
            <person name="Haridas S."/>
            <person name="Hensen N."/>
            <person name="Bonometti L."/>
            <person name="Westerberg I."/>
            <person name="Brannstrom I.O."/>
            <person name="Guillou S."/>
            <person name="Cros-Aarteil S."/>
            <person name="Calhoun S."/>
            <person name="Kuo A."/>
            <person name="Mondo S."/>
            <person name="Pangilinan J."/>
            <person name="Riley R."/>
            <person name="LaButti K."/>
            <person name="Andreopoulos B."/>
            <person name="Lipzen A."/>
            <person name="Chen C."/>
            <person name="Yanf M."/>
            <person name="Daum C."/>
            <person name="Ng V."/>
            <person name="Clum A."/>
            <person name="Steindorff A."/>
            <person name="Ohm R."/>
            <person name="Martin F."/>
            <person name="Silar P."/>
            <person name="Natvig D."/>
            <person name="Lalanne C."/>
            <person name="Gautier V."/>
            <person name="Ament-velasquez S.L."/>
            <person name="Kruys A."/>
            <person name="Hutchinson M.I."/>
            <person name="Powell A.J."/>
            <person name="Barry K."/>
            <person name="Miller A.N."/>
            <person name="Grigoriev I.V."/>
            <person name="Debuchy R."/>
            <person name="Gladieux P."/>
            <person name="Thoren M.H."/>
            <person name="Johannesson H."/>
        </authorList>
    </citation>
    <scope>NUCLEOTIDE SEQUENCE</scope>
    <source>
        <strain evidence="1">CBS 232.78</strain>
    </source>
</reference>
<gene>
    <name evidence="1" type="ORF">B0H63DRAFT_542278</name>
</gene>
<dbReference type="EMBL" id="JAULSW010000003">
    <property type="protein sequence ID" value="KAK3387822.1"/>
    <property type="molecule type" value="Genomic_DNA"/>
</dbReference>
<sequence length="1642" mass="182434">MALHLNAKSSQALRTSPQQAIGKLLQEHGSESLIAPLLSAVEQGSIAPSVFESFIETSHDANAIVASIRQGHSASIRRAAMRHLYLPLRSASHYAPTWDALGGATGIAHLMRELIATDVHMLCRVLGSAAHAPGAMAERQQNMSTLLRLLYPGPQMATDDPRPLVNSYKLLVKACDFDLCVELAETQSPLWSDTVYKKYLLSLHAAAYQQRAVGKWDFPPKDKILNLAPLQDLLDRDWKFSLATLTQIAEAKTDDLKITDPEGFRDSLVLPVLRALRSRKGVGAVKQKVWSLFFVCLEKWPELNTILSGLLPHAVHWWSYTTNDRSRQFGEVAVKSILESLPPTGSISLTWLPQFITRHANRDKKRSYDVVRMVFLHQKYKIDIENPSTSDKEKMRLLDLSSFTTELFTMIPPAKALNLLDLLEQAQPGQGLRKRFYQGILSQASDYGETDGVDSQADLVILRCFLLSASGREGSDGGHWATIKDLIERRMKNATKGRDWSRRSFWAMSALFLAIAHGDVDIYSGILTWARRFDKDPLTVAALYKSSTLGTREGVDLLCGVPIKDRLFAKTSEATVGQAIVGGNKVVLQLLEAAAAGLREPSNSCSTWECVGRLASDVTERRLRRVNALQAHLGLTDDAVYNLVWQPTLRILIDTESFSLQDEHESLGFGGRNGLLRFAMPIENLSEPTWRFFDNLAKARDELWQMHRTKTNPAVLTLGTPWPKGLPTHFLAQFNIKEAQYRMPYLLSRAERVVFGAAEYLLAPPPEDKETTDTISGFGENYKMCVKIYVKGADADDVAGRENRLSRAWNHVTANLTEEKRGVTFWRKCVFTTDLGVPLAHLFPPDTPDAKFDVPWPRFPATDDPSEPTEWNPDPRVEVQVQPEPVVETGEPRLTCLDVMLGRYIHSPSLGWKAGFYVSGNNAASTPATSSAPRTVMLPSIWSRSSFAGCASDPLIAAAILTLNSRHGADTSLLMKPFPTAEDARFPALFLADEYLEGLSMANKSLGFSVLEGNSNVPVELLFRLASSAVARVKSTAFEGHVADPAMAMALIKIITQGDRPSIACPLIHDMILNGQGESAWHRQFFHIGFLSRLSHRDAQGFLVDVSKAIVDILRLQALNWTATPPPSAGETAKSATSTPFVKITTVKMVVQVLQDSRFIDSQTACTVLQDILQYSRHVDIRLAVVTSLIGLIQASTDQKLITTASKVLETHAIPMAASLNERLVLTEEDWLDAAKADGELPEIEPFNAEERPVKDMIFGLHGWGETAQKAALKLALQARVLELSIENNSRWTALFLRKNNLSLPEGEVLPKAPLDPRLFSEIGLDITADVFELIERFTIANVSPTPGLAAINATVRDNKQLANSKARKHWLSLWGNTGHAALGLGLLYHAVYELQKPAHVPSMIPMERIHAFLMDVAEAFIMSSDRNALDALVGRFQQNWERKAHILTWNTNGLPLILRIIARIDSLRTPAWQQNPDRFPRALPDTLKLRVKLLRSPSDDPYCAKASTAAELESDIRAFTAQVVGLAEELVQRKTPYWELWSWISKQIVEKVKAKDRLRVALALAEAWEKTKEDGSMVDCLKIELAGELIKASGGPGDKDVIQAARTMLAGWLTSPLEWLREYSPEIERKVAQWPFWNDGV</sequence>
<dbReference type="Proteomes" id="UP001285441">
    <property type="component" value="Unassembled WGS sequence"/>
</dbReference>
<proteinExistence type="predicted"/>
<protein>
    <submittedName>
        <fullName evidence="1">Uncharacterized protein</fullName>
    </submittedName>
</protein>
<name>A0AAE0NUC1_9PEZI</name>
<keyword evidence="2" id="KW-1185">Reference proteome</keyword>